<evidence type="ECO:0000313" key="2">
    <source>
        <dbReference type="EMBL" id="WCT11706.1"/>
    </source>
</evidence>
<feature type="transmembrane region" description="Helical" evidence="1">
    <location>
        <begin position="64"/>
        <end position="83"/>
    </location>
</feature>
<evidence type="ECO:0000313" key="3">
    <source>
        <dbReference type="Proteomes" id="UP001216139"/>
    </source>
</evidence>
<dbReference type="Proteomes" id="UP001216139">
    <property type="component" value="Chromosome"/>
</dbReference>
<evidence type="ECO:0000256" key="1">
    <source>
        <dbReference type="SAM" id="Phobius"/>
    </source>
</evidence>
<keyword evidence="3" id="KW-1185">Reference proteome</keyword>
<name>A0ABY7T786_9SPHI</name>
<keyword evidence="1" id="KW-1133">Transmembrane helix</keyword>
<accession>A0ABY7T786</accession>
<dbReference type="EMBL" id="CP117167">
    <property type="protein sequence ID" value="WCT11706.1"/>
    <property type="molecule type" value="Genomic_DNA"/>
</dbReference>
<proteinExistence type="predicted"/>
<gene>
    <name evidence="2" type="ORF">PQO05_23535</name>
</gene>
<keyword evidence="1" id="KW-0472">Membrane</keyword>
<sequence length="86" mass="9483">MNFQSKKTSLVLLGATAILCSRTLFFFFNDPEGPNLVVVIGLAIAIYLLSLAAYTFLLSKFQGIKRLAVAVCVQILAVIVMYFCMK</sequence>
<feature type="transmembrane region" description="Helical" evidence="1">
    <location>
        <begin position="36"/>
        <end position="57"/>
    </location>
</feature>
<keyword evidence="1" id="KW-0812">Transmembrane</keyword>
<protein>
    <submittedName>
        <fullName evidence="2">Uncharacterized protein</fullName>
    </submittedName>
</protein>
<reference evidence="2 3" key="1">
    <citation type="submission" date="2023-02" db="EMBL/GenBank/DDBJ databases">
        <title>Genome sequence of Mucilaginibacter jinjuensis strain KACC 16571.</title>
        <authorList>
            <person name="Kim S."/>
            <person name="Heo J."/>
            <person name="Kwon S.-W."/>
        </authorList>
    </citation>
    <scope>NUCLEOTIDE SEQUENCE [LARGE SCALE GENOMIC DNA]</scope>
    <source>
        <strain evidence="2 3">KACC 16571</strain>
    </source>
</reference>
<organism evidence="2 3">
    <name type="scientific">Mucilaginibacter jinjuensis</name>
    <dbReference type="NCBI Taxonomy" id="1176721"/>
    <lineage>
        <taxon>Bacteria</taxon>
        <taxon>Pseudomonadati</taxon>
        <taxon>Bacteroidota</taxon>
        <taxon>Sphingobacteriia</taxon>
        <taxon>Sphingobacteriales</taxon>
        <taxon>Sphingobacteriaceae</taxon>
        <taxon>Mucilaginibacter</taxon>
    </lineage>
</organism>
<dbReference type="RefSeq" id="WP_273629894.1">
    <property type="nucleotide sequence ID" value="NZ_CP117167.1"/>
</dbReference>